<reference evidence="5 6" key="1">
    <citation type="submission" date="2016-07" db="EMBL/GenBank/DDBJ databases">
        <title>Pervasive Adenine N6-methylation of Active Genes in Fungi.</title>
        <authorList>
            <consortium name="DOE Joint Genome Institute"/>
            <person name="Mondo S.J."/>
            <person name="Dannebaum R.O."/>
            <person name="Kuo R.C."/>
            <person name="Labutti K."/>
            <person name="Haridas S."/>
            <person name="Kuo A."/>
            <person name="Salamov A."/>
            <person name="Ahrendt S.R."/>
            <person name="Lipzen A."/>
            <person name="Sullivan W."/>
            <person name="Andreopoulos W.B."/>
            <person name="Clum A."/>
            <person name="Lindquist E."/>
            <person name="Daum C."/>
            <person name="Ramamoorthy G.K."/>
            <person name="Gryganskyi A."/>
            <person name="Culley D."/>
            <person name="Magnuson J.K."/>
            <person name="James T.Y."/>
            <person name="O'Malley M.A."/>
            <person name="Stajich J.E."/>
            <person name="Spatafora J.W."/>
            <person name="Visel A."/>
            <person name="Grigoriev I.V."/>
        </authorList>
    </citation>
    <scope>NUCLEOTIDE SEQUENCE [LARGE SCALE GENOMIC DNA]</scope>
    <source>
        <strain evidence="5 6">12-1054</strain>
    </source>
</reference>
<evidence type="ECO:0000313" key="6">
    <source>
        <dbReference type="Proteomes" id="UP000193685"/>
    </source>
</evidence>
<comment type="subcellular location">
    <subcellularLocation>
        <location evidence="1">Peroxisome</location>
    </subcellularLocation>
</comment>
<dbReference type="GO" id="GO:0005782">
    <property type="term" value="C:peroxisomal matrix"/>
    <property type="evidence" value="ECO:0007669"/>
    <property type="project" value="TreeGrafter"/>
</dbReference>
<dbReference type="InterPro" id="IPR001753">
    <property type="entry name" value="Enoyl-CoA_hydra/iso"/>
</dbReference>
<keyword evidence="4" id="KW-0472">Membrane</keyword>
<proteinExistence type="predicted"/>
<dbReference type="CDD" id="cd06558">
    <property type="entry name" value="crotonase-like"/>
    <property type="match status" value="1"/>
</dbReference>
<keyword evidence="4" id="KW-1133">Transmembrane helix</keyword>
<feature type="transmembrane region" description="Helical" evidence="4">
    <location>
        <begin position="113"/>
        <end position="136"/>
    </location>
</feature>
<dbReference type="PANTHER" id="PTHR43684:SF1">
    <property type="entry name" value="ENOYL-COA DELTA ISOMERASE 2"/>
    <property type="match status" value="1"/>
</dbReference>
<dbReference type="RefSeq" id="XP_040722186.1">
    <property type="nucleotide sequence ID" value="XM_040866306.1"/>
</dbReference>
<dbReference type="GeneID" id="63782905"/>
<name>A0A1Y2EUY0_PROLT</name>
<evidence type="ECO:0000256" key="3">
    <source>
        <dbReference type="ARBA" id="ARBA00023235"/>
    </source>
</evidence>
<comment type="caution">
    <text evidence="5">The sequence shown here is derived from an EMBL/GenBank/DDBJ whole genome shotgun (WGS) entry which is preliminary data.</text>
</comment>
<sequence length="272" mass="29832">MSEQLEREVVLTSHQSPSGKISIITLNRESKYNALSGLHYIRLSNMMRQVSDDAETIATILIGTGKFFSAGADVNAAGSMPPSDGDVREFYLGKFAIGNLDITRQFFYHRHPLFFCLNGPVIGLSAAIVAFADFVYATPDTYLLTPFASLGLAPEGGASLMFPLKMGYALANRALMAGEALSCQELQAAQFISKVFPKSGFADATLKHIVSLLEDKNVESMHIAKAFLQDTLRNQLEQMNVKEIVAATDRFTTGIPQAQFMRLATKDKKHKL</sequence>
<dbReference type="PANTHER" id="PTHR43684">
    <property type="match status" value="1"/>
</dbReference>
<dbReference type="GO" id="GO:0006635">
    <property type="term" value="P:fatty acid beta-oxidation"/>
    <property type="evidence" value="ECO:0007669"/>
    <property type="project" value="TreeGrafter"/>
</dbReference>
<evidence type="ECO:0000313" key="5">
    <source>
        <dbReference type="EMBL" id="ORY75074.1"/>
    </source>
</evidence>
<dbReference type="Pfam" id="PF00378">
    <property type="entry name" value="ECH_1"/>
    <property type="match status" value="1"/>
</dbReference>
<dbReference type="AlphaFoldDB" id="A0A1Y2EUY0"/>
<dbReference type="OrthoDB" id="448450at2759"/>
<organism evidence="5 6">
    <name type="scientific">Protomyces lactucae-debilis</name>
    <dbReference type="NCBI Taxonomy" id="2754530"/>
    <lineage>
        <taxon>Eukaryota</taxon>
        <taxon>Fungi</taxon>
        <taxon>Dikarya</taxon>
        <taxon>Ascomycota</taxon>
        <taxon>Taphrinomycotina</taxon>
        <taxon>Taphrinomycetes</taxon>
        <taxon>Taphrinales</taxon>
        <taxon>Protomycetaceae</taxon>
        <taxon>Protomyces</taxon>
    </lineage>
</organism>
<accession>A0A1Y2EUY0</accession>
<keyword evidence="4" id="KW-0812">Transmembrane</keyword>
<evidence type="ECO:0000256" key="4">
    <source>
        <dbReference type="SAM" id="Phobius"/>
    </source>
</evidence>
<dbReference type="InterPro" id="IPR029045">
    <property type="entry name" value="ClpP/crotonase-like_dom_sf"/>
</dbReference>
<dbReference type="SUPFAM" id="SSF52096">
    <property type="entry name" value="ClpP/crotonase"/>
    <property type="match status" value="1"/>
</dbReference>
<protein>
    <submittedName>
        <fullName evidence="5">ClpP/crotonase-like domain-containing protein</fullName>
    </submittedName>
</protein>
<dbReference type="InterPro" id="IPR051053">
    <property type="entry name" value="ECH/Chromodomain_protein"/>
</dbReference>
<dbReference type="Proteomes" id="UP000193685">
    <property type="component" value="Unassembled WGS sequence"/>
</dbReference>
<feature type="transmembrane region" description="Helical" evidence="4">
    <location>
        <begin position="142"/>
        <end position="164"/>
    </location>
</feature>
<dbReference type="OMA" id="FQAIMDF"/>
<keyword evidence="3" id="KW-0413">Isomerase</keyword>
<dbReference type="Gene3D" id="3.90.226.10">
    <property type="entry name" value="2-enoyl-CoA Hydratase, Chain A, domain 1"/>
    <property type="match status" value="1"/>
</dbReference>
<dbReference type="EMBL" id="MCFI01000027">
    <property type="protein sequence ID" value="ORY75074.1"/>
    <property type="molecule type" value="Genomic_DNA"/>
</dbReference>
<evidence type="ECO:0000256" key="2">
    <source>
        <dbReference type="ARBA" id="ARBA00023140"/>
    </source>
</evidence>
<keyword evidence="2" id="KW-0576">Peroxisome</keyword>
<evidence type="ECO:0000256" key="1">
    <source>
        <dbReference type="ARBA" id="ARBA00004275"/>
    </source>
</evidence>
<dbReference type="GO" id="GO:0004165">
    <property type="term" value="F:delta(3)-delta(2)-enoyl-CoA isomerase activity"/>
    <property type="evidence" value="ECO:0007669"/>
    <property type="project" value="UniProtKB-ARBA"/>
</dbReference>
<dbReference type="STRING" id="56484.A0A1Y2EUY0"/>
<keyword evidence="6" id="KW-1185">Reference proteome</keyword>
<gene>
    <name evidence="5" type="ORF">BCR37DRAFT_192891</name>
</gene>